<feature type="compositionally biased region" description="Basic and acidic residues" evidence="1">
    <location>
        <begin position="186"/>
        <end position="203"/>
    </location>
</feature>
<dbReference type="AlphaFoldDB" id="A0A8H6S4D7"/>
<evidence type="ECO:0000313" key="2">
    <source>
        <dbReference type="EMBL" id="KAF7291612.1"/>
    </source>
</evidence>
<reference evidence="2" key="1">
    <citation type="submission" date="2020-05" db="EMBL/GenBank/DDBJ databases">
        <title>Mycena genomes resolve the evolution of fungal bioluminescence.</title>
        <authorList>
            <person name="Tsai I.J."/>
        </authorList>
    </citation>
    <scope>NUCLEOTIDE SEQUENCE</scope>
    <source>
        <strain evidence="2">110903Hualien_Pintung</strain>
    </source>
</reference>
<keyword evidence="3" id="KW-1185">Reference proteome</keyword>
<dbReference type="OrthoDB" id="2135762at2759"/>
<gene>
    <name evidence="2" type="ORF">HMN09_01252300</name>
</gene>
<accession>A0A8H6S4D7</accession>
<evidence type="ECO:0000256" key="1">
    <source>
        <dbReference type="SAM" id="MobiDB-lite"/>
    </source>
</evidence>
<feature type="region of interest" description="Disordered" evidence="1">
    <location>
        <begin position="183"/>
        <end position="203"/>
    </location>
</feature>
<dbReference type="Pfam" id="PF08641">
    <property type="entry name" value="Mis14"/>
    <property type="match status" value="1"/>
</dbReference>
<dbReference type="EMBL" id="JACAZE010000024">
    <property type="protein sequence ID" value="KAF7291612.1"/>
    <property type="molecule type" value="Genomic_DNA"/>
</dbReference>
<evidence type="ECO:0000313" key="3">
    <source>
        <dbReference type="Proteomes" id="UP000613580"/>
    </source>
</evidence>
<sequence>MDDIDDDQLRPRISIDSMRAWISIKSELLREIEAQARSYATQNNLPPERILESANIYATELFNIAQSNIRVNGRDYDSLQPHEQDAEPFDEALDRQIWALSGTRQEWFDKIASDRRDKPSEIAANLAAHFKEADAIEHDWETQMPSYIDEDEDMDPSPILQIDDAVTREILAVSNELTQTIPAQQERAERAKRVEAEIKSLRP</sequence>
<dbReference type="InterPro" id="IPR013950">
    <property type="entry name" value="Mis14/Nsl1"/>
</dbReference>
<proteinExistence type="predicted"/>
<name>A0A8H6S4D7_MYCCL</name>
<comment type="caution">
    <text evidence="2">The sequence shown here is derived from an EMBL/GenBank/DDBJ whole genome shotgun (WGS) entry which is preliminary data.</text>
</comment>
<dbReference type="GO" id="GO:0000070">
    <property type="term" value="P:mitotic sister chromatid segregation"/>
    <property type="evidence" value="ECO:0007669"/>
    <property type="project" value="InterPro"/>
</dbReference>
<protein>
    <submittedName>
        <fullName evidence="2">Uncharacterized protein</fullName>
    </submittedName>
</protein>
<organism evidence="2 3">
    <name type="scientific">Mycena chlorophos</name>
    <name type="common">Agaric fungus</name>
    <name type="synonym">Agaricus chlorophos</name>
    <dbReference type="NCBI Taxonomy" id="658473"/>
    <lineage>
        <taxon>Eukaryota</taxon>
        <taxon>Fungi</taxon>
        <taxon>Dikarya</taxon>
        <taxon>Basidiomycota</taxon>
        <taxon>Agaricomycotina</taxon>
        <taxon>Agaricomycetes</taxon>
        <taxon>Agaricomycetidae</taxon>
        <taxon>Agaricales</taxon>
        <taxon>Marasmiineae</taxon>
        <taxon>Mycenaceae</taxon>
        <taxon>Mycena</taxon>
    </lineage>
</organism>
<dbReference type="GO" id="GO:0000776">
    <property type="term" value="C:kinetochore"/>
    <property type="evidence" value="ECO:0007669"/>
    <property type="project" value="InterPro"/>
</dbReference>
<dbReference type="Proteomes" id="UP000613580">
    <property type="component" value="Unassembled WGS sequence"/>
</dbReference>